<keyword evidence="2" id="KW-1185">Reference proteome</keyword>
<evidence type="ECO:0000313" key="1">
    <source>
        <dbReference type="EMBL" id="CAA7054013.1"/>
    </source>
</evidence>
<dbReference type="AlphaFoldDB" id="A0A6D2KPU9"/>
<dbReference type="Proteomes" id="UP000467841">
    <property type="component" value="Unassembled WGS sequence"/>
</dbReference>
<reference evidence="1" key="1">
    <citation type="submission" date="2020-01" db="EMBL/GenBank/DDBJ databases">
        <authorList>
            <person name="Mishra B."/>
        </authorList>
    </citation>
    <scope>NUCLEOTIDE SEQUENCE [LARGE SCALE GENOMIC DNA]</scope>
</reference>
<organism evidence="1 2">
    <name type="scientific">Microthlaspi erraticum</name>
    <dbReference type="NCBI Taxonomy" id="1685480"/>
    <lineage>
        <taxon>Eukaryota</taxon>
        <taxon>Viridiplantae</taxon>
        <taxon>Streptophyta</taxon>
        <taxon>Embryophyta</taxon>
        <taxon>Tracheophyta</taxon>
        <taxon>Spermatophyta</taxon>
        <taxon>Magnoliopsida</taxon>
        <taxon>eudicotyledons</taxon>
        <taxon>Gunneridae</taxon>
        <taxon>Pentapetalae</taxon>
        <taxon>rosids</taxon>
        <taxon>malvids</taxon>
        <taxon>Brassicales</taxon>
        <taxon>Brassicaceae</taxon>
        <taxon>Coluteocarpeae</taxon>
        <taxon>Microthlaspi</taxon>
    </lineage>
</organism>
<dbReference type="EMBL" id="CACVBM020001559">
    <property type="protein sequence ID" value="CAA7054013.1"/>
    <property type="molecule type" value="Genomic_DNA"/>
</dbReference>
<sequence>MQENMKWYIQGLVFGYLSAPQRTGRQGRGLERADGHQELHWVCHSIELALGSIELCLELASFLKPVPARLSQENHRDKRIKKYVQDRHGNSSQVSLF</sequence>
<evidence type="ECO:0000313" key="2">
    <source>
        <dbReference type="Proteomes" id="UP000467841"/>
    </source>
</evidence>
<protein>
    <submittedName>
        <fullName evidence="1">Uncharacterized protein</fullName>
    </submittedName>
</protein>
<gene>
    <name evidence="1" type="ORF">MERR_LOCUS41249</name>
</gene>
<accession>A0A6D2KPU9</accession>
<comment type="caution">
    <text evidence="1">The sequence shown here is derived from an EMBL/GenBank/DDBJ whole genome shotgun (WGS) entry which is preliminary data.</text>
</comment>
<proteinExistence type="predicted"/>
<name>A0A6D2KPU9_9BRAS</name>